<sequence length="49" mass="5877">MNWNDTTVSSYEQRIPLKIPGYYTLYEMMNYFLFTTLPKENINPNACYS</sequence>
<accession>A0A1E8B400</accession>
<comment type="caution">
    <text evidence="1">The sequence shown here is derived from an EMBL/GenBank/DDBJ whole genome shotgun (WGS) entry which is preliminary data.</text>
</comment>
<protein>
    <submittedName>
        <fullName evidence="1">Uncharacterized protein</fullName>
    </submittedName>
</protein>
<dbReference type="EMBL" id="LXLT01000060">
    <property type="protein sequence ID" value="OFD74474.1"/>
    <property type="molecule type" value="Genomic_DNA"/>
</dbReference>
<name>A0A1E8B400_BACMY</name>
<proteinExistence type="predicted"/>
<dbReference type="AlphaFoldDB" id="A0A1E8B400"/>
<organism evidence="1 2">
    <name type="scientific">Bacillus mycoides</name>
    <dbReference type="NCBI Taxonomy" id="1405"/>
    <lineage>
        <taxon>Bacteria</taxon>
        <taxon>Bacillati</taxon>
        <taxon>Bacillota</taxon>
        <taxon>Bacilli</taxon>
        <taxon>Bacillales</taxon>
        <taxon>Bacillaceae</taxon>
        <taxon>Bacillus</taxon>
        <taxon>Bacillus cereus group</taxon>
    </lineage>
</organism>
<evidence type="ECO:0000313" key="2">
    <source>
        <dbReference type="Proteomes" id="UP000175706"/>
    </source>
</evidence>
<reference evidence="1 2" key="1">
    <citation type="submission" date="2016-05" db="EMBL/GenBank/DDBJ databases">
        <title>Bacillus thuringiensis and Bacillus weihenstephanensis as novel biocontrol agents of wilt causing Verticillium species.</title>
        <authorList>
            <person name="Hollensteiner J."/>
            <person name="Wemheuer F."/>
            <person name="Harting R."/>
            <person name="Kolarzyk A."/>
            <person name="Diaz-Valerio S."/>
            <person name="Poehlein A."/>
            <person name="Brzuszkiewicz E."/>
            <person name="Nesemann K."/>
            <person name="Braus-Stromeyer S."/>
            <person name="Braus G."/>
            <person name="Daniel R."/>
            <person name="Liesegang H."/>
        </authorList>
    </citation>
    <scope>NUCLEOTIDE SEQUENCE [LARGE SCALE GENOMIC DNA]</scope>
    <source>
        <strain evidence="1 2">GOE8</strain>
    </source>
</reference>
<gene>
    <name evidence="1" type="ORF">BWGOE8_37860</name>
</gene>
<dbReference type="Proteomes" id="UP000175706">
    <property type="component" value="Unassembled WGS sequence"/>
</dbReference>
<evidence type="ECO:0000313" key="1">
    <source>
        <dbReference type="EMBL" id="OFD74474.1"/>
    </source>
</evidence>